<name>A0A2P2PCN5_RHIMU</name>
<dbReference type="AlphaFoldDB" id="A0A2P2PCN5"/>
<accession>A0A2P2PCN5</accession>
<proteinExistence type="predicted"/>
<protein>
    <submittedName>
        <fullName evidence="1">Uncharacterized protein MANES_12G084500</fullName>
    </submittedName>
</protein>
<reference evidence="1" key="1">
    <citation type="submission" date="2018-02" db="EMBL/GenBank/DDBJ databases">
        <title>Rhizophora mucronata_Transcriptome.</title>
        <authorList>
            <person name="Meera S.P."/>
            <person name="Sreeshan A."/>
            <person name="Augustine A."/>
        </authorList>
    </citation>
    <scope>NUCLEOTIDE SEQUENCE</scope>
    <source>
        <tissue evidence="1">Leaf</tissue>
    </source>
</reference>
<evidence type="ECO:0000313" key="1">
    <source>
        <dbReference type="EMBL" id="MBX52429.1"/>
    </source>
</evidence>
<dbReference type="EMBL" id="GGEC01071945">
    <property type="protein sequence ID" value="MBX52429.1"/>
    <property type="molecule type" value="Transcribed_RNA"/>
</dbReference>
<sequence length="42" mass="4684">MQQGCLHGSTAVSYHKKLPFSLLAPPFPSDHLDNIQLPNKPR</sequence>
<organism evidence="1">
    <name type="scientific">Rhizophora mucronata</name>
    <name type="common">Asiatic mangrove</name>
    <dbReference type="NCBI Taxonomy" id="61149"/>
    <lineage>
        <taxon>Eukaryota</taxon>
        <taxon>Viridiplantae</taxon>
        <taxon>Streptophyta</taxon>
        <taxon>Embryophyta</taxon>
        <taxon>Tracheophyta</taxon>
        <taxon>Spermatophyta</taxon>
        <taxon>Magnoliopsida</taxon>
        <taxon>eudicotyledons</taxon>
        <taxon>Gunneridae</taxon>
        <taxon>Pentapetalae</taxon>
        <taxon>rosids</taxon>
        <taxon>fabids</taxon>
        <taxon>Malpighiales</taxon>
        <taxon>Rhizophoraceae</taxon>
        <taxon>Rhizophora</taxon>
    </lineage>
</organism>